<keyword evidence="4 8" id="KW-0028">Amino-acid biosynthesis</keyword>
<accession>A0A921GDQ6</accession>
<evidence type="ECO:0000256" key="8">
    <source>
        <dbReference type="RuleBase" id="RU366003"/>
    </source>
</evidence>
<evidence type="ECO:0000256" key="7">
    <source>
        <dbReference type="ARBA" id="ARBA00049158"/>
    </source>
</evidence>
<evidence type="ECO:0000256" key="2">
    <source>
        <dbReference type="ARBA" id="ARBA00009152"/>
    </source>
</evidence>
<dbReference type="SMART" id="SM00481">
    <property type="entry name" value="POLIIIAc"/>
    <property type="match status" value="1"/>
</dbReference>
<dbReference type="InterPro" id="IPR003141">
    <property type="entry name" value="Pol/His_phosphatase_N"/>
</dbReference>
<sequence>MARPLAPGSIVDTHTHTHFSDGAGTFEENARAAEAAGCRVLVSTDHLTLPAVMDPAGEVQVVEAELPEHRAAWEAARDAHPGLEMIYGFECDWYPGCEGNVERWAADAQVLLGSVHWLGEQDDGAWIDDPSDQRIWRELGPDEVWRRYAATWCRACESPLPFSTMAHPDLAMRFANAGFAPTIDLVPLWDQMASCARDTGRRVELSTAGWRKGVGDYYPARGLLERFRRAGVPITVGSDGHRPEDICDGIRAAYAHAWEVGYRTAEVPRADGSWESMPLR</sequence>
<dbReference type="GO" id="GO:0000105">
    <property type="term" value="P:L-histidine biosynthetic process"/>
    <property type="evidence" value="ECO:0007669"/>
    <property type="project" value="UniProtKB-UniRule"/>
</dbReference>
<keyword evidence="6 8" id="KW-0368">Histidine biosynthesis</keyword>
<evidence type="ECO:0000313" key="11">
    <source>
        <dbReference type="Proteomes" id="UP000697330"/>
    </source>
</evidence>
<dbReference type="InterPro" id="IPR010140">
    <property type="entry name" value="Histidinol_P_phosphatase_HisJ"/>
</dbReference>
<proteinExistence type="inferred from homology"/>
<evidence type="ECO:0000256" key="5">
    <source>
        <dbReference type="ARBA" id="ARBA00022801"/>
    </source>
</evidence>
<comment type="similarity">
    <text evidence="2 8">Belongs to the PHP hydrolase family. HisK subfamily.</text>
</comment>
<comment type="catalytic activity">
    <reaction evidence="7 8">
        <text>L-histidinol phosphate + H2O = L-histidinol + phosphate</text>
        <dbReference type="Rhea" id="RHEA:14465"/>
        <dbReference type="ChEBI" id="CHEBI:15377"/>
        <dbReference type="ChEBI" id="CHEBI:43474"/>
        <dbReference type="ChEBI" id="CHEBI:57699"/>
        <dbReference type="ChEBI" id="CHEBI:57980"/>
        <dbReference type="EC" id="3.1.3.15"/>
    </reaction>
</comment>
<evidence type="ECO:0000256" key="4">
    <source>
        <dbReference type="ARBA" id="ARBA00022605"/>
    </source>
</evidence>
<reference evidence="10" key="1">
    <citation type="journal article" date="2021" name="PeerJ">
        <title>Extensive microbial diversity within the chicken gut microbiome revealed by metagenomics and culture.</title>
        <authorList>
            <person name="Gilroy R."/>
            <person name="Ravi A."/>
            <person name="Getino M."/>
            <person name="Pursley I."/>
            <person name="Horton D.L."/>
            <person name="Alikhan N.F."/>
            <person name="Baker D."/>
            <person name="Gharbi K."/>
            <person name="Hall N."/>
            <person name="Watson M."/>
            <person name="Adriaenssens E.M."/>
            <person name="Foster-Nyarko E."/>
            <person name="Jarju S."/>
            <person name="Secka A."/>
            <person name="Antonio M."/>
            <person name="Oren A."/>
            <person name="Chaudhuri R.R."/>
            <person name="La Ragione R."/>
            <person name="Hildebrand F."/>
            <person name="Pallen M.J."/>
        </authorList>
    </citation>
    <scope>NUCLEOTIDE SEQUENCE</scope>
    <source>
        <strain evidence="10">CHK124-7917</strain>
    </source>
</reference>
<dbReference type="Gene3D" id="3.20.20.140">
    <property type="entry name" value="Metal-dependent hydrolases"/>
    <property type="match status" value="1"/>
</dbReference>
<dbReference type="InterPro" id="IPR004013">
    <property type="entry name" value="PHP_dom"/>
</dbReference>
<comment type="pathway">
    <text evidence="1 8">Amino-acid biosynthesis; L-histidine biosynthesis; L-histidine from 5-phospho-alpha-D-ribose 1-diphosphate: step 8/9.</text>
</comment>
<dbReference type="EC" id="3.1.3.15" evidence="3 8"/>
<dbReference type="PANTHER" id="PTHR21039">
    <property type="entry name" value="HISTIDINOL PHOSPHATASE-RELATED"/>
    <property type="match status" value="1"/>
</dbReference>
<gene>
    <name evidence="10" type="ORF">K8U72_01520</name>
</gene>
<dbReference type="Proteomes" id="UP000697330">
    <property type="component" value="Unassembled WGS sequence"/>
</dbReference>
<dbReference type="RefSeq" id="WP_274958521.1">
    <property type="nucleotide sequence ID" value="NZ_DYWQ01000022.1"/>
</dbReference>
<dbReference type="SUPFAM" id="SSF89550">
    <property type="entry name" value="PHP domain-like"/>
    <property type="match status" value="1"/>
</dbReference>
<organism evidence="10 11">
    <name type="scientific">Thermophilibacter provencensis</name>
    <dbReference type="NCBI Taxonomy" id="1852386"/>
    <lineage>
        <taxon>Bacteria</taxon>
        <taxon>Bacillati</taxon>
        <taxon>Actinomycetota</taxon>
        <taxon>Coriobacteriia</taxon>
        <taxon>Coriobacteriales</taxon>
        <taxon>Atopobiaceae</taxon>
        <taxon>Thermophilibacter</taxon>
    </lineage>
</organism>
<evidence type="ECO:0000313" key="10">
    <source>
        <dbReference type="EMBL" id="HJF44457.1"/>
    </source>
</evidence>
<evidence type="ECO:0000259" key="9">
    <source>
        <dbReference type="SMART" id="SM00481"/>
    </source>
</evidence>
<evidence type="ECO:0000256" key="6">
    <source>
        <dbReference type="ARBA" id="ARBA00023102"/>
    </source>
</evidence>
<dbReference type="EMBL" id="DYWQ01000022">
    <property type="protein sequence ID" value="HJF44457.1"/>
    <property type="molecule type" value="Genomic_DNA"/>
</dbReference>
<evidence type="ECO:0000256" key="1">
    <source>
        <dbReference type="ARBA" id="ARBA00004970"/>
    </source>
</evidence>
<dbReference type="Pfam" id="PF02811">
    <property type="entry name" value="PHP"/>
    <property type="match status" value="1"/>
</dbReference>
<dbReference type="InterPro" id="IPR016195">
    <property type="entry name" value="Pol/histidinol_Pase-like"/>
</dbReference>
<dbReference type="GO" id="GO:0004401">
    <property type="term" value="F:histidinol-phosphatase activity"/>
    <property type="evidence" value="ECO:0007669"/>
    <property type="project" value="UniProtKB-UniRule"/>
</dbReference>
<comment type="caution">
    <text evidence="10">The sequence shown here is derived from an EMBL/GenBank/DDBJ whole genome shotgun (WGS) entry which is preliminary data.</text>
</comment>
<dbReference type="PANTHER" id="PTHR21039:SF0">
    <property type="entry name" value="HISTIDINOL-PHOSPHATASE"/>
    <property type="match status" value="1"/>
</dbReference>
<name>A0A921GDQ6_9ACTN</name>
<dbReference type="AlphaFoldDB" id="A0A921GDQ6"/>
<evidence type="ECO:0000256" key="3">
    <source>
        <dbReference type="ARBA" id="ARBA00013085"/>
    </source>
</evidence>
<reference evidence="10" key="2">
    <citation type="submission" date="2021-09" db="EMBL/GenBank/DDBJ databases">
        <authorList>
            <person name="Gilroy R."/>
        </authorList>
    </citation>
    <scope>NUCLEOTIDE SEQUENCE</scope>
    <source>
        <strain evidence="10">CHK124-7917</strain>
    </source>
</reference>
<dbReference type="GO" id="GO:0005737">
    <property type="term" value="C:cytoplasm"/>
    <property type="evidence" value="ECO:0007669"/>
    <property type="project" value="TreeGrafter"/>
</dbReference>
<protein>
    <recommendedName>
        <fullName evidence="3 8">Histidinol-phosphatase</fullName>
        <shortName evidence="8">HolPase</shortName>
        <ecNumber evidence="3 8">3.1.3.15</ecNumber>
    </recommendedName>
</protein>
<feature type="domain" description="Polymerase/histidinol phosphatase N-terminal" evidence="9">
    <location>
        <begin position="11"/>
        <end position="95"/>
    </location>
</feature>
<keyword evidence="5 8" id="KW-0378">Hydrolase</keyword>